<protein>
    <recommendedName>
        <fullName evidence="5">FAD/NAD(P)-binding domain-containing protein</fullName>
    </recommendedName>
</protein>
<evidence type="ECO:0000313" key="6">
    <source>
        <dbReference type="EMBL" id="SPD76360.1"/>
    </source>
</evidence>
<dbReference type="Pfam" id="PF07992">
    <property type="entry name" value="Pyr_redox_2"/>
    <property type="match status" value="1"/>
</dbReference>
<evidence type="ECO:0000256" key="2">
    <source>
        <dbReference type="ARBA" id="ARBA00022630"/>
    </source>
</evidence>
<evidence type="ECO:0000259" key="5">
    <source>
        <dbReference type="Pfam" id="PF07992"/>
    </source>
</evidence>
<feature type="domain" description="FAD/NAD(P)-binding" evidence="5">
    <location>
        <begin position="3"/>
        <end position="187"/>
    </location>
</feature>
<proteinExistence type="predicted"/>
<evidence type="ECO:0000256" key="1">
    <source>
        <dbReference type="ARBA" id="ARBA00001917"/>
    </source>
</evidence>
<accession>A0A445N3S0</accession>
<dbReference type="SUPFAM" id="SSF51905">
    <property type="entry name" value="FAD/NAD(P)-binding domain"/>
    <property type="match status" value="1"/>
</dbReference>
<dbReference type="InterPro" id="IPR023753">
    <property type="entry name" value="FAD/NAD-binding_dom"/>
</dbReference>
<reference evidence="6" key="1">
    <citation type="submission" date="2018-01" db="EMBL/GenBank/DDBJ databases">
        <authorList>
            <person name="Regsiter A."/>
            <person name="William W."/>
        </authorList>
    </citation>
    <scope>NUCLEOTIDE SEQUENCE</scope>
    <source>
        <strain evidence="6">TRIP AH-1</strain>
    </source>
</reference>
<dbReference type="PANTHER" id="PTHR42917:SF2">
    <property type="entry name" value="2,4-DIENOYL-COA REDUCTASE [(2E)-ENOYL-COA-PRODUCING]"/>
    <property type="match status" value="1"/>
</dbReference>
<name>A0A445N3S0_9BACT</name>
<keyword evidence="4" id="KW-0560">Oxidoreductase</keyword>
<dbReference type="InterPro" id="IPR051793">
    <property type="entry name" value="NADH:flavin_oxidoreductase"/>
</dbReference>
<keyword evidence="2" id="KW-0285">Flavoprotein</keyword>
<gene>
    <name evidence="6" type="ORF">PITCH_A90002</name>
</gene>
<organism evidence="6">
    <name type="scientific">uncultured Desulfobacterium sp</name>
    <dbReference type="NCBI Taxonomy" id="201089"/>
    <lineage>
        <taxon>Bacteria</taxon>
        <taxon>Pseudomonadati</taxon>
        <taxon>Thermodesulfobacteriota</taxon>
        <taxon>Desulfobacteria</taxon>
        <taxon>Desulfobacterales</taxon>
        <taxon>Desulfobacteriaceae</taxon>
        <taxon>Desulfobacterium</taxon>
        <taxon>environmental samples</taxon>
    </lineage>
</organism>
<dbReference type="AlphaFoldDB" id="A0A445N3S0"/>
<dbReference type="GO" id="GO:0016491">
    <property type="term" value="F:oxidoreductase activity"/>
    <property type="evidence" value="ECO:0007669"/>
    <property type="project" value="UniProtKB-KW"/>
</dbReference>
<keyword evidence="3" id="KW-0288">FMN</keyword>
<evidence type="ECO:0000256" key="3">
    <source>
        <dbReference type="ARBA" id="ARBA00022643"/>
    </source>
</evidence>
<dbReference type="EMBL" id="OJIN01000236">
    <property type="protein sequence ID" value="SPD76360.1"/>
    <property type="molecule type" value="Genomic_DNA"/>
</dbReference>
<evidence type="ECO:0000256" key="4">
    <source>
        <dbReference type="ARBA" id="ARBA00023002"/>
    </source>
</evidence>
<comment type="cofactor">
    <cofactor evidence="1">
        <name>FMN</name>
        <dbReference type="ChEBI" id="CHEBI:58210"/>
    </cofactor>
</comment>
<sequence length="203" mass="22715">MRQKIKPDVIVLATGGILATPDISGIDLHHVLKSSDLHKKIKSWQRFLGPNALRRLTHLWMPIGKRVIIIGGAMQGCELAEFLTLRGRKVIIVEQAEHIGEGLGSEKMFRLFKWMKIRGVKMVPAVKEYKAITEEGLKIIDWQGKENVIYADTIITVTPFISDTDLLKRIEGKVSEVYCIGDCREPGLIAYAIADGAKVARKI</sequence>
<dbReference type="PANTHER" id="PTHR42917">
    <property type="entry name" value="2,4-DIENOYL-COA REDUCTASE"/>
    <property type="match status" value="1"/>
</dbReference>
<dbReference type="PRINTS" id="PR00368">
    <property type="entry name" value="FADPNR"/>
</dbReference>
<dbReference type="Gene3D" id="3.50.50.60">
    <property type="entry name" value="FAD/NAD(P)-binding domain"/>
    <property type="match status" value="2"/>
</dbReference>
<dbReference type="InterPro" id="IPR036188">
    <property type="entry name" value="FAD/NAD-bd_sf"/>
</dbReference>